<dbReference type="KEGG" id="vg:18158322"/>
<comment type="subcellular location">
    <subcellularLocation>
        <location evidence="3">Host cytoplasm</location>
    </subcellularLocation>
    <subcellularLocation>
        <location evidence="2">Host nucleus</location>
    </subcellularLocation>
</comment>
<comment type="function">
    <text evidence="1">Putative nuclear shuttle protein.</text>
</comment>
<evidence type="ECO:0000313" key="8">
    <source>
        <dbReference type="EMBL" id="AHC72285.1"/>
    </source>
</evidence>
<keyword evidence="7" id="KW-1035">Host cytoplasm</keyword>
<evidence type="ECO:0000256" key="3">
    <source>
        <dbReference type="ARBA" id="ARBA00004192"/>
    </source>
</evidence>
<dbReference type="OrthoDB" id="11534at10239"/>
<protein>
    <recommendedName>
        <fullName evidence="5">Putative nuclear shuttle protein</fullName>
    </recommendedName>
</protein>
<comment type="similarity">
    <text evidence="4">Belongs to the nanoviridae nuclear shuttle protein family.</text>
</comment>
<dbReference type="InterPro" id="IPR008706">
    <property type="entry name" value="Nanovirus_C8"/>
</dbReference>
<evidence type="ECO:0000256" key="1">
    <source>
        <dbReference type="ARBA" id="ARBA00002424"/>
    </source>
</evidence>
<evidence type="ECO:0000256" key="7">
    <source>
        <dbReference type="ARBA" id="ARBA00023200"/>
    </source>
</evidence>
<dbReference type="GeneID" id="18158322"/>
<organism evidence="8 9">
    <name type="scientific">Pea yellow stunt virus</name>
    <dbReference type="NCBI Taxonomy" id="1436892"/>
    <lineage>
        <taxon>Viruses</taxon>
        <taxon>Monodnaviria</taxon>
        <taxon>Shotokuvirae</taxon>
        <taxon>Cressdnaviricota</taxon>
        <taxon>Arfiviricetes</taxon>
        <taxon>Mulpavirales</taxon>
        <taxon>Nanoviridae</taxon>
        <taxon>Nanovirus</taxon>
        <taxon>Nanovirus flavipisi</taxon>
    </lineage>
</organism>
<evidence type="ECO:0000256" key="2">
    <source>
        <dbReference type="ARBA" id="ARBA00004147"/>
    </source>
</evidence>
<dbReference type="GO" id="GO:0042025">
    <property type="term" value="C:host cell nucleus"/>
    <property type="evidence" value="ECO:0007669"/>
    <property type="project" value="UniProtKB-SubCell"/>
</dbReference>
<dbReference type="EMBL" id="KC979058">
    <property type="protein sequence ID" value="AHC72285.1"/>
    <property type="molecule type" value="Genomic_DNA"/>
</dbReference>
<dbReference type="GO" id="GO:0030430">
    <property type="term" value="C:host cell cytoplasm"/>
    <property type="evidence" value="ECO:0007669"/>
    <property type="project" value="UniProtKB-SubCell"/>
</dbReference>
<accession>V9TQK4</accession>
<evidence type="ECO:0000256" key="4">
    <source>
        <dbReference type="ARBA" id="ARBA00005295"/>
    </source>
</evidence>
<keyword evidence="6" id="KW-1048">Host nucleus</keyword>
<gene>
    <name evidence="8" type="primary">NSP</name>
</gene>
<reference evidence="8 9" key="1">
    <citation type="journal article" date="2014" name="J. Gen. Virol.">
        <title>Genome diversity and evidence of recombination and reassortment in nanoviruses from Europe.</title>
        <authorList>
            <person name="Grigoras I."/>
            <person name="Ginzo A.I."/>
            <person name="Martin D.P."/>
            <person name="Varsani A."/>
            <person name="Romero J."/>
            <person name="Mammadov A.Ch."/>
            <person name="Huseynova I.M."/>
            <person name="Aliyev J.A."/>
            <person name="Kheyr-Pour A."/>
            <person name="Huss H."/>
            <person name="Ziebell H."/>
            <person name="Timchenko T."/>
            <person name="Vetten H.J."/>
            <person name="Gronenborn B."/>
        </authorList>
    </citation>
    <scope>NUCLEOTIDE SEQUENCE [LARGE SCALE GENOMIC DNA]</scope>
    <source>
        <strain evidence="8">Glinzendorf-Marchfeld_15</strain>
    </source>
</reference>
<evidence type="ECO:0000256" key="5">
    <source>
        <dbReference type="ARBA" id="ARBA00013900"/>
    </source>
</evidence>
<sequence length="153" mass="17553">MADWFASPVKTCTHVCDFPSLASNPQQDIWCSDSMKDKLQDSRKVLLVSCQVSFNGSFYGGNRNVRGQLQLSMVEDDGVSRPIGYIPIGGYMYHNDYGYYEGQRTFNLDIESPFLKKEEDYWRKFTVTILNENGLDSLCDLKVFVVHTLRIKV</sequence>
<dbReference type="Pfam" id="PF05629">
    <property type="entry name" value="Nanovirus_C8"/>
    <property type="match status" value="1"/>
</dbReference>
<name>V9TQK4_9VIRU</name>
<dbReference type="Proteomes" id="UP000203420">
    <property type="component" value="Genome"/>
</dbReference>
<dbReference type="RefSeq" id="YP_008997808.1">
    <property type="nucleotide sequence ID" value="NC_023310.1"/>
</dbReference>
<evidence type="ECO:0000313" key="9">
    <source>
        <dbReference type="Proteomes" id="UP000203420"/>
    </source>
</evidence>
<proteinExistence type="inferred from homology"/>
<keyword evidence="9" id="KW-1185">Reference proteome</keyword>
<evidence type="ECO:0000256" key="6">
    <source>
        <dbReference type="ARBA" id="ARBA00022562"/>
    </source>
</evidence>